<sequence length="282" mass="32085">MALVTMNFESQYLMVNHEVSVILPDKPREQSPADFYGSGKKYPVLWLLHGTFGDHSDWLRKSMIELYACENDLIVVMPSALNSNYMNWKGFGTGFFMEDYLIKELMPLIYNWFPASDSKEDNFIAGLSMGGGGTMQYACAYPEHFAGAAILSAGPMDYKALFACQPGEEGDPFMTRFRGRVQTQVDQLGGLDAFLDSACNPWDKLPGLIEKGTLPRLYFAIGREDFGYQNYLKFKDYAGKIGLEATFEEFDGYEHEWRFWDLTIQRALKFFGFDSRDAGNPF</sequence>
<dbReference type="AlphaFoldDB" id="A0A926D170"/>
<accession>A0A926D170</accession>
<evidence type="ECO:0000313" key="2">
    <source>
        <dbReference type="Proteomes" id="UP000654279"/>
    </source>
</evidence>
<dbReference type="Pfam" id="PF00756">
    <property type="entry name" value="Esterase"/>
    <property type="match status" value="1"/>
</dbReference>
<protein>
    <recommendedName>
        <fullName evidence="3">S-formylglutathione hydrolase</fullName>
    </recommendedName>
</protein>
<dbReference type="EMBL" id="JACRSO010000003">
    <property type="protein sequence ID" value="MBC8529629.1"/>
    <property type="molecule type" value="Genomic_DNA"/>
</dbReference>
<keyword evidence="2" id="KW-1185">Reference proteome</keyword>
<dbReference type="InterPro" id="IPR050583">
    <property type="entry name" value="Mycobacterial_A85_antigen"/>
</dbReference>
<dbReference type="InterPro" id="IPR029058">
    <property type="entry name" value="AB_hydrolase_fold"/>
</dbReference>
<evidence type="ECO:0000313" key="1">
    <source>
        <dbReference type="EMBL" id="MBC8529629.1"/>
    </source>
</evidence>
<dbReference type="Proteomes" id="UP000654279">
    <property type="component" value="Unassembled WGS sequence"/>
</dbReference>
<dbReference type="PANTHER" id="PTHR48098">
    <property type="entry name" value="ENTEROCHELIN ESTERASE-RELATED"/>
    <property type="match status" value="1"/>
</dbReference>
<dbReference type="GO" id="GO:0016747">
    <property type="term" value="F:acyltransferase activity, transferring groups other than amino-acyl groups"/>
    <property type="evidence" value="ECO:0007669"/>
    <property type="project" value="TreeGrafter"/>
</dbReference>
<dbReference type="InterPro" id="IPR000801">
    <property type="entry name" value="Esterase-like"/>
</dbReference>
<reference evidence="1" key="1">
    <citation type="submission" date="2020-08" db="EMBL/GenBank/DDBJ databases">
        <title>Genome public.</title>
        <authorList>
            <person name="Liu C."/>
            <person name="Sun Q."/>
        </authorList>
    </citation>
    <scope>NUCLEOTIDE SEQUENCE</scope>
    <source>
        <strain evidence="1">NSJ-44</strain>
    </source>
</reference>
<comment type="caution">
    <text evidence="1">The sequence shown here is derived from an EMBL/GenBank/DDBJ whole genome shotgun (WGS) entry which is preliminary data.</text>
</comment>
<proteinExistence type="predicted"/>
<dbReference type="PANTHER" id="PTHR48098:SF1">
    <property type="entry name" value="DIACYLGLYCEROL ACYLTRANSFERASE_MYCOLYLTRANSFERASE AG85A"/>
    <property type="match status" value="1"/>
</dbReference>
<dbReference type="Gene3D" id="3.40.50.1820">
    <property type="entry name" value="alpha/beta hydrolase"/>
    <property type="match status" value="1"/>
</dbReference>
<evidence type="ECO:0008006" key="3">
    <source>
        <dbReference type="Google" id="ProtNLM"/>
    </source>
</evidence>
<organism evidence="1 2">
    <name type="scientific">Luoshenia tenuis</name>
    <dbReference type="NCBI Taxonomy" id="2763654"/>
    <lineage>
        <taxon>Bacteria</taxon>
        <taxon>Bacillati</taxon>
        <taxon>Bacillota</taxon>
        <taxon>Clostridia</taxon>
        <taxon>Christensenellales</taxon>
        <taxon>Christensenellaceae</taxon>
        <taxon>Luoshenia</taxon>
    </lineage>
</organism>
<dbReference type="SUPFAM" id="SSF53474">
    <property type="entry name" value="alpha/beta-Hydrolases"/>
    <property type="match status" value="1"/>
</dbReference>
<dbReference type="RefSeq" id="WP_249285444.1">
    <property type="nucleotide sequence ID" value="NZ_JACRSO010000003.1"/>
</dbReference>
<name>A0A926D170_9FIRM</name>
<gene>
    <name evidence="1" type="ORF">H8699_09340</name>
</gene>